<dbReference type="InterPro" id="IPR032616">
    <property type="entry name" value="DUF4886"/>
</dbReference>
<keyword evidence="4" id="KW-1185">Reference proteome</keyword>
<dbReference type="InterPro" id="IPR036514">
    <property type="entry name" value="SGNH_hydro_sf"/>
</dbReference>
<name>A0ABU1AR92_9BACT</name>
<feature type="signal peptide" evidence="1">
    <location>
        <begin position="1"/>
        <end position="21"/>
    </location>
</feature>
<dbReference type="SUPFAM" id="SSF52266">
    <property type="entry name" value="SGNH hydrolase"/>
    <property type="match status" value="1"/>
</dbReference>
<keyword evidence="1" id="KW-0732">Signal</keyword>
<dbReference type="RefSeq" id="WP_308948789.1">
    <property type="nucleotide sequence ID" value="NZ_JARXHW010000006.1"/>
</dbReference>
<dbReference type="EMBL" id="JARXHW010000006">
    <property type="protein sequence ID" value="MDQ8206680.1"/>
    <property type="molecule type" value="Genomic_DNA"/>
</dbReference>
<sequence length="306" mass="35086">MKKIRLGTIALLLCLTLSLTAETIQILGVGNSFTVNSQKYLPQIIASDPEVDAVVACAYIGGCPLDKHMSLAKAHEANSEEGAKYTYKIDGKDAARNVSLKHMLQDREWDYITIQQVSTKSYKIDSYYPHAKDLIDYIKKYAPQAEIIVHETWSHSVDSYRATDWGLDPREMYAKLHAAYNQIAEEYGLRIIPVGTAFENARKTEMWHYEPTSIDLNSLSYPEDKANLPDESKSMNRIFYWKKDKEDNWSVKTDGFHAGRNGEYLGGLMWYQFFFEKDPREITYKPEKMTEAQAASLRQIAHDTIQ</sequence>
<feature type="chain" id="PRO_5045370827" evidence="1">
    <location>
        <begin position="22"/>
        <end position="306"/>
    </location>
</feature>
<evidence type="ECO:0000259" key="2">
    <source>
        <dbReference type="Pfam" id="PF16227"/>
    </source>
</evidence>
<accession>A0ABU1AR92</accession>
<evidence type="ECO:0000256" key="1">
    <source>
        <dbReference type="SAM" id="SignalP"/>
    </source>
</evidence>
<comment type="caution">
    <text evidence="3">The sequence shown here is derived from an EMBL/GenBank/DDBJ whole genome shotgun (WGS) entry which is preliminary data.</text>
</comment>
<gene>
    <name evidence="3" type="ORF">QEH52_04115</name>
</gene>
<dbReference type="Gene3D" id="3.40.50.1110">
    <property type="entry name" value="SGNH hydrolase"/>
    <property type="match status" value="1"/>
</dbReference>
<evidence type="ECO:0000313" key="4">
    <source>
        <dbReference type="Proteomes" id="UP001225316"/>
    </source>
</evidence>
<organism evidence="3 4">
    <name type="scientific">Thalassobacterium maritimum</name>
    <dbReference type="NCBI Taxonomy" id="3041265"/>
    <lineage>
        <taxon>Bacteria</taxon>
        <taxon>Pseudomonadati</taxon>
        <taxon>Verrucomicrobiota</taxon>
        <taxon>Opitutia</taxon>
        <taxon>Puniceicoccales</taxon>
        <taxon>Coraliomargaritaceae</taxon>
        <taxon>Thalassobacterium</taxon>
    </lineage>
</organism>
<reference evidence="3 4" key="1">
    <citation type="submission" date="2023-04" db="EMBL/GenBank/DDBJ databases">
        <title>A novel bacteria isolated from coastal sediment.</title>
        <authorList>
            <person name="Liu X.-J."/>
            <person name="Du Z.-J."/>
        </authorList>
    </citation>
    <scope>NUCLEOTIDE SEQUENCE [LARGE SCALE GENOMIC DNA]</scope>
    <source>
        <strain evidence="3 4">SDUM461003</strain>
    </source>
</reference>
<dbReference type="Proteomes" id="UP001225316">
    <property type="component" value="Unassembled WGS sequence"/>
</dbReference>
<dbReference type="Pfam" id="PF16227">
    <property type="entry name" value="DUF4886"/>
    <property type="match status" value="1"/>
</dbReference>
<proteinExistence type="predicted"/>
<feature type="domain" description="DUF4886" evidence="2">
    <location>
        <begin position="26"/>
        <end position="206"/>
    </location>
</feature>
<protein>
    <submittedName>
        <fullName evidence="3">DUF4886 domain-containing protein</fullName>
    </submittedName>
</protein>
<evidence type="ECO:0000313" key="3">
    <source>
        <dbReference type="EMBL" id="MDQ8206680.1"/>
    </source>
</evidence>